<dbReference type="Proteomes" id="UP000033651">
    <property type="component" value="Unassembled WGS sequence"/>
</dbReference>
<protein>
    <submittedName>
        <fullName evidence="1">Uncharacterized protein</fullName>
    </submittedName>
</protein>
<accession>A0A0F3KPG8</accession>
<comment type="caution">
    <text evidence="1">The sequence shown here is derived from an EMBL/GenBank/DDBJ whole genome shotgun (WGS) entry which is preliminary data.</text>
</comment>
<organism evidence="1 2">
    <name type="scientific">Luteibacter yeojuensis</name>
    <dbReference type="NCBI Taxonomy" id="345309"/>
    <lineage>
        <taxon>Bacteria</taxon>
        <taxon>Pseudomonadati</taxon>
        <taxon>Pseudomonadota</taxon>
        <taxon>Gammaproteobacteria</taxon>
        <taxon>Lysobacterales</taxon>
        <taxon>Rhodanobacteraceae</taxon>
        <taxon>Luteibacter</taxon>
    </lineage>
</organism>
<dbReference type="AlphaFoldDB" id="A0A0F3KPG8"/>
<dbReference type="EMBL" id="JZRB01000023">
    <property type="protein sequence ID" value="KJV33155.1"/>
    <property type="molecule type" value="Genomic_DNA"/>
</dbReference>
<evidence type="ECO:0000313" key="2">
    <source>
        <dbReference type="Proteomes" id="UP000033651"/>
    </source>
</evidence>
<proteinExistence type="predicted"/>
<reference evidence="1 2" key="1">
    <citation type="submission" date="2015-03" db="EMBL/GenBank/DDBJ databases">
        <title>Draft genome sequence of Luteibacter yeojuensis strain SU11.</title>
        <authorList>
            <person name="Sulaiman J."/>
            <person name="Priya K."/>
            <person name="Chan K.-G."/>
        </authorList>
    </citation>
    <scope>NUCLEOTIDE SEQUENCE [LARGE SCALE GENOMIC DNA]</scope>
    <source>
        <strain evidence="1 2">SU11</strain>
    </source>
</reference>
<dbReference type="PATRIC" id="fig|345309.4.peg.1639"/>
<sequence>MFKDVRKAWRWPVFVASLLISMGSIATLLAARLPVHAAASRSPVGRYLQPGDSYAMAFARLANHVDTDPTALYALWQASLPCAGGMARDLLQRRGYSASEKAFRYWQAAYCNDMPQDGWAFWYGQGVSTQFRLRHPNWPHARHAKVPTGFYADVLRDAPAADIRTAWMAILEPGQVPWRFGEDLVANTPYHERLAKLQGIALMLLECDLVGGCGPDGPITFGVCRWQHDCQWGASLGEIFHARYTSGEMRIAEALHERLVAERAQWASAHPARALPPLRAVRHVHGERAEYAHWLAHWHAARIGRISRRR</sequence>
<name>A0A0F3KPG8_9GAMM</name>
<dbReference type="OrthoDB" id="9833315at2"/>
<evidence type="ECO:0000313" key="1">
    <source>
        <dbReference type="EMBL" id="KJV33155.1"/>
    </source>
</evidence>
<keyword evidence="2" id="KW-1185">Reference proteome</keyword>
<gene>
    <name evidence="1" type="ORF">VI08_11460</name>
</gene>
<dbReference type="RefSeq" id="WP_045829729.1">
    <property type="nucleotide sequence ID" value="NZ_JZRB01000023.1"/>
</dbReference>